<keyword evidence="1" id="KW-1133">Transmembrane helix</keyword>
<reference evidence="2 3" key="1">
    <citation type="journal article" date="2013" name="Curr. Biol.">
        <title>The Genome of the Foraminiferan Reticulomyxa filosa.</title>
        <authorList>
            <person name="Glockner G."/>
            <person name="Hulsmann N."/>
            <person name="Schleicher M."/>
            <person name="Noegel A.A."/>
            <person name="Eichinger L."/>
            <person name="Gallinger C."/>
            <person name="Pawlowski J."/>
            <person name="Sierra R."/>
            <person name="Euteneuer U."/>
            <person name="Pillet L."/>
            <person name="Moustafa A."/>
            <person name="Platzer M."/>
            <person name="Groth M."/>
            <person name="Szafranski K."/>
            <person name="Schliwa M."/>
        </authorList>
    </citation>
    <scope>NUCLEOTIDE SEQUENCE [LARGE SCALE GENOMIC DNA]</scope>
</reference>
<dbReference type="Proteomes" id="UP000023152">
    <property type="component" value="Unassembled WGS sequence"/>
</dbReference>
<dbReference type="EMBL" id="ASPP01041392">
    <property type="protein sequence ID" value="ETO00304.1"/>
    <property type="molecule type" value="Genomic_DNA"/>
</dbReference>
<gene>
    <name evidence="2" type="ORF">RFI_37142</name>
</gene>
<feature type="transmembrane region" description="Helical" evidence="1">
    <location>
        <begin position="49"/>
        <end position="69"/>
    </location>
</feature>
<keyword evidence="1" id="KW-0472">Membrane</keyword>
<proteinExistence type="predicted"/>
<sequence>MCAKIALHMQVQLKAKPLLKESFLDKNDGHHSVSLPTYTYKCSHHRNNFSVPVVWSIQFLCVYLFLFFLKKKKKKLNIAELSAKLWVHIFEIALNIETLEKKVVIDIEN</sequence>
<organism evidence="2 3">
    <name type="scientific">Reticulomyxa filosa</name>
    <dbReference type="NCBI Taxonomy" id="46433"/>
    <lineage>
        <taxon>Eukaryota</taxon>
        <taxon>Sar</taxon>
        <taxon>Rhizaria</taxon>
        <taxon>Retaria</taxon>
        <taxon>Foraminifera</taxon>
        <taxon>Monothalamids</taxon>
        <taxon>Reticulomyxidae</taxon>
        <taxon>Reticulomyxa</taxon>
    </lineage>
</organism>
<accession>X6LFG5</accession>
<evidence type="ECO:0000313" key="3">
    <source>
        <dbReference type="Proteomes" id="UP000023152"/>
    </source>
</evidence>
<evidence type="ECO:0000313" key="2">
    <source>
        <dbReference type="EMBL" id="ETO00304.1"/>
    </source>
</evidence>
<name>X6LFG5_RETFI</name>
<keyword evidence="1" id="KW-0812">Transmembrane</keyword>
<evidence type="ECO:0000256" key="1">
    <source>
        <dbReference type="SAM" id="Phobius"/>
    </source>
</evidence>
<comment type="caution">
    <text evidence="2">The sequence shown here is derived from an EMBL/GenBank/DDBJ whole genome shotgun (WGS) entry which is preliminary data.</text>
</comment>
<dbReference type="AlphaFoldDB" id="X6LFG5"/>
<protein>
    <submittedName>
        <fullName evidence="2">Uncharacterized protein</fullName>
    </submittedName>
</protein>
<keyword evidence="3" id="KW-1185">Reference proteome</keyword>